<feature type="domain" description="F-box" evidence="1">
    <location>
        <begin position="225"/>
        <end position="272"/>
    </location>
</feature>
<organism evidence="2 3">
    <name type="scientific">Lophiostoma macrostomum CBS 122681</name>
    <dbReference type="NCBI Taxonomy" id="1314788"/>
    <lineage>
        <taxon>Eukaryota</taxon>
        <taxon>Fungi</taxon>
        <taxon>Dikarya</taxon>
        <taxon>Ascomycota</taxon>
        <taxon>Pezizomycotina</taxon>
        <taxon>Dothideomycetes</taxon>
        <taxon>Pleosporomycetidae</taxon>
        <taxon>Pleosporales</taxon>
        <taxon>Lophiostomataceae</taxon>
        <taxon>Lophiostoma</taxon>
    </lineage>
</organism>
<dbReference type="InterPro" id="IPR036047">
    <property type="entry name" value="F-box-like_dom_sf"/>
</dbReference>
<dbReference type="Proteomes" id="UP000799324">
    <property type="component" value="Unassembled WGS sequence"/>
</dbReference>
<gene>
    <name evidence="2" type="ORF">K491DRAFT_711219</name>
</gene>
<dbReference type="EMBL" id="MU004296">
    <property type="protein sequence ID" value="KAF2660963.1"/>
    <property type="molecule type" value="Genomic_DNA"/>
</dbReference>
<dbReference type="AlphaFoldDB" id="A0A6A6TPT0"/>
<evidence type="ECO:0000313" key="3">
    <source>
        <dbReference type="Proteomes" id="UP000799324"/>
    </source>
</evidence>
<evidence type="ECO:0000259" key="1">
    <source>
        <dbReference type="PROSITE" id="PS50181"/>
    </source>
</evidence>
<proteinExistence type="predicted"/>
<keyword evidence="3" id="KW-1185">Reference proteome</keyword>
<dbReference type="SUPFAM" id="SSF81383">
    <property type="entry name" value="F-box domain"/>
    <property type="match status" value="1"/>
</dbReference>
<dbReference type="OrthoDB" id="3932329at2759"/>
<name>A0A6A6TPT0_9PLEO</name>
<dbReference type="PROSITE" id="PS50181">
    <property type="entry name" value="FBOX"/>
    <property type="match status" value="1"/>
</dbReference>
<evidence type="ECO:0000313" key="2">
    <source>
        <dbReference type="EMBL" id="KAF2660963.1"/>
    </source>
</evidence>
<dbReference type="InterPro" id="IPR001810">
    <property type="entry name" value="F-box_dom"/>
</dbReference>
<accession>A0A6A6TPT0</accession>
<reference evidence="2" key="1">
    <citation type="journal article" date="2020" name="Stud. Mycol.">
        <title>101 Dothideomycetes genomes: a test case for predicting lifestyles and emergence of pathogens.</title>
        <authorList>
            <person name="Haridas S."/>
            <person name="Albert R."/>
            <person name="Binder M."/>
            <person name="Bloem J."/>
            <person name="Labutti K."/>
            <person name="Salamov A."/>
            <person name="Andreopoulos B."/>
            <person name="Baker S."/>
            <person name="Barry K."/>
            <person name="Bills G."/>
            <person name="Bluhm B."/>
            <person name="Cannon C."/>
            <person name="Castanera R."/>
            <person name="Culley D."/>
            <person name="Daum C."/>
            <person name="Ezra D."/>
            <person name="Gonzalez J."/>
            <person name="Henrissat B."/>
            <person name="Kuo A."/>
            <person name="Liang C."/>
            <person name="Lipzen A."/>
            <person name="Lutzoni F."/>
            <person name="Magnuson J."/>
            <person name="Mondo S."/>
            <person name="Nolan M."/>
            <person name="Ohm R."/>
            <person name="Pangilinan J."/>
            <person name="Park H.-J."/>
            <person name="Ramirez L."/>
            <person name="Alfaro M."/>
            <person name="Sun H."/>
            <person name="Tritt A."/>
            <person name="Yoshinaga Y."/>
            <person name="Zwiers L.-H."/>
            <person name="Turgeon B."/>
            <person name="Goodwin S."/>
            <person name="Spatafora J."/>
            <person name="Crous P."/>
            <person name="Grigoriev I."/>
        </authorList>
    </citation>
    <scope>NUCLEOTIDE SEQUENCE</scope>
    <source>
        <strain evidence="2">CBS 122681</strain>
    </source>
</reference>
<protein>
    <recommendedName>
        <fullName evidence="1">F-box domain-containing protein</fullName>
    </recommendedName>
</protein>
<sequence>MDSIMFCVLCGGPFDLEDHIYRIGPQNPAYQWLYDVRVLGTFSALQSSRLAGVLEIPENSSNDDKVFLSAVTSWTEPDTVPFYLGNTMYEVLTDDEDGHLLFPLHSACIDIGCRMIKSKEDRRPLANFSSPLARLYHMLRLQFLHQKYFGGLIGNDLLGLQTDYAGYGPRSALAVDVLGWWGNSHEKFLTDPFNVGTLQWVFNVVRDTPPPRGTPSSIGAPDREPAALEKLPPELLDQILGYLHPWSVIDLHYTSRMLLHRIPLDESFWSTHLKDGTLLPHIWELEDIDLKTYERHRKKDHPTFRVQCEDLCKAFFNKDIPLCNRDHRFDEVPPGYWNRCRIWNIVQELCIASAEL</sequence>